<evidence type="ECO:0000259" key="7">
    <source>
        <dbReference type="PROSITE" id="PS51184"/>
    </source>
</evidence>
<feature type="region of interest" description="Disordered" evidence="5">
    <location>
        <begin position="357"/>
        <end position="387"/>
    </location>
</feature>
<feature type="region of interest" description="Disordered" evidence="5">
    <location>
        <begin position="422"/>
        <end position="599"/>
    </location>
</feature>
<feature type="coiled-coil region" evidence="4">
    <location>
        <begin position="221"/>
        <end position="272"/>
    </location>
</feature>
<feature type="compositionally biased region" description="Acidic residues" evidence="5">
    <location>
        <begin position="377"/>
        <end position="386"/>
    </location>
</feature>
<evidence type="ECO:0000313" key="8">
    <source>
        <dbReference type="EMBL" id="ULT84006.1"/>
    </source>
</evidence>
<dbReference type="Gene3D" id="1.20.58.1370">
    <property type="match status" value="1"/>
</dbReference>
<gene>
    <name evidence="8" type="ORF">L3Y34_012969</name>
</gene>
<dbReference type="InterPro" id="IPR003347">
    <property type="entry name" value="JmjC_dom"/>
</dbReference>
<evidence type="ECO:0000256" key="2">
    <source>
        <dbReference type="ARBA" id="ARBA00023242"/>
    </source>
</evidence>
<name>A0AAE8ZTZ1_CAEBR</name>
<dbReference type="PANTHER" id="PTHR14017:SF29">
    <property type="entry name" value="LYSINE-SPECIFIC DEMETHYLASE JMJD-3.1"/>
    <property type="match status" value="1"/>
</dbReference>
<dbReference type="EMBL" id="CP090896">
    <property type="protein sequence ID" value="ULT84006.1"/>
    <property type="molecule type" value="Genomic_DNA"/>
</dbReference>
<feature type="compositionally biased region" description="Basic and acidic residues" evidence="5">
    <location>
        <begin position="474"/>
        <end position="494"/>
    </location>
</feature>
<evidence type="ECO:0000256" key="1">
    <source>
        <dbReference type="ARBA" id="ARBA00004123"/>
    </source>
</evidence>
<evidence type="ECO:0000256" key="5">
    <source>
        <dbReference type="SAM" id="MobiDB-lite"/>
    </source>
</evidence>
<dbReference type="SMART" id="SM00558">
    <property type="entry name" value="JmjC"/>
    <property type="match status" value="1"/>
</dbReference>
<keyword evidence="2" id="KW-0539">Nucleus</keyword>
<dbReference type="FunFam" id="2.10.110.20:FF:000006">
    <property type="match status" value="1"/>
</dbReference>
<dbReference type="InterPro" id="IPR051630">
    <property type="entry name" value="Corepressor-Demethylase"/>
</dbReference>
<feature type="compositionally biased region" description="Basic and acidic residues" evidence="5">
    <location>
        <begin position="572"/>
        <end position="594"/>
    </location>
</feature>
<evidence type="ECO:0000256" key="4">
    <source>
        <dbReference type="SAM" id="Coils"/>
    </source>
</evidence>
<dbReference type="Proteomes" id="UP000827892">
    <property type="component" value="Chromosome X"/>
</dbReference>
<keyword evidence="4" id="KW-0175">Coiled coil</keyword>
<dbReference type="Gene3D" id="2.10.110.20">
    <property type="match status" value="1"/>
</dbReference>
<comment type="subcellular location">
    <subcellularLocation>
        <location evidence="1">Nucleus</location>
    </subcellularLocation>
</comment>
<dbReference type="FunFam" id="1.20.58.1370:FF:000003">
    <property type="entry name" value="Lysine-specific demethylase jmjd-3.1"/>
    <property type="match status" value="1"/>
</dbReference>
<evidence type="ECO:0000256" key="3">
    <source>
        <dbReference type="ARBA" id="ARBA00034483"/>
    </source>
</evidence>
<dbReference type="SUPFAM" id="SSF51197">
    <property type="entry name" value="Clavaminate synthase-like"/>
    <property type="match status" value="1"/>
</dbReference>
<accession>A0AAE8ZTZ1</accession>
<dbReference type="PANTHER" id="PTHR14017">
    <property type="entry name" value="LYSINE-SPECIFIC DEMETHYLASE"/>
    <property type="match status" value="1"/>
</dbReference>
<feature type="compositionally biased region" description="Polar residues" evidence="5">
    <location>
        <begin position="532"/>
        <end position="542"/>
    </location>
</feature>
<organism evidence="8 9">
    <name type="scientific">Caenorhabditis briggsae</name>
    <dbReference type="NCBI Taxonomy" id="6238"/>
    <lineage>
        <taxon>Eukaryota</taxon>
        <taxon>Metazoa</taxon>
        <taxon>Ecdysozoa</taxon>
        <taxon>Nematoda</taxon>
        <taxon>Chromadorea</taxon>
        <taxon>Rhabditida</taxon>
        <taxon>Rhabditina</taxon>
        <taxon>Rhabditomorpha</taxon>
        <taxon>Rhabditoidea</taxon>
        <taxon>Rhabditidae</taxon>
        <taxon>Peloderinae</taxon>
        <taxon>Caenorhabditis</taxon>
    </lineage>
</organism>
<comment type="similarity">
    <text evidence="3">Belongs to the UTX family.</text>
</comment>
<reference evidence="8 9" key="1">
    <citation type="submission" date="2022-05" db="EMBL/GenBank/DDBJ databases">
        <title>Chromosome-level reference genomes for two strains of Caenorhabditis briggsae: an improved platform for comparative genomics.</title>
        <authorList>
            <person name="Stevens L."/>
            <person name="Andersen E.C."/>
        </authorList>
    </citation>
    <scope>NUCLEOTIDE SEQUENCE [LARGE SCALE GENOMIC DNA]</scope>
    <source>
        <strain evidence="8">QX1410_ONT</strain>
        <tissue evidence="8">Whole-organism</tissue>
    </source>
</reference>
<dbReference type="Pfam" id="PF02373">
    <property type="entry name" value="JmjC"/>
    <property type="match status" value="1"/>
</dbReference>
<feature type="domain" description="JmjC" evidence="7">
    <location>
        <begin position="1070"/>
        <end position="1233"/>
    </location>
</feature>
<dbReference type="Gene3D" id="2.60.120.650">
    <property type="entry name" value="Cupin"/>
    <property type="match status" value="1"/>
</dbReference>
<sequence>MFSQLTLVKFLQLHFAVGFAHCLTMNDPPLGRSQVPSNSRTQPMNQMEQLLQLRKTLEVCQSTGKSLMDDVDVKISIVKLSEDVEKLHGQISNVSSEVNSINTRTGSMESVLEKLLENSNKTLENHSSLEATITKSNADVEAIKQHIQMFDSHNFQEKYSRIEQAVITSAGGIEKINQHLEAFDSNKILEKQSSLEQTVINSTCVVQEIKHQLEAKAISDEADLRKLMEMQNRKLEEHKNEIVTAINEISQNVEASQVNETLHSAIKQLQEKLEARSISSKRVSSDSVPEVVLPSTVVSPVENFSISKPDVSAGEEQELGEQSGGGTTPLAITIETVPAVSQPPIDKNSVVVEPVVGGGRTPVQNKPPLTSDLSEGQQEESEEQNGEEITPLAITIEAVPAVSQSPIDKNSVVVEPVVVKEETKAAKSRVKRPHVPSTEPDQTLTKFPKRCEYDGRDSYLPPQNDDFAQPLDAQAERAETERQAKTQVRIELEQSPRATPAIHSNIPSTSSPTPEDAEANVVDEKVADASSMDFSDNRSSAQKPIEREETTPGISSNYSDSVSTAPEAKAIVVDKERTDAPIMDSSDHRTDELPHNQPAIGNELYDFEAQHKDLDAMPEKEEGGVQREEVVIQMENDQDPVEDSEEFFVPPKKRKRKGKKGRLTTRRAPKKNVEVFNMEEYKFEWGSEEIGAAEDYQEDDGTNKIDVFIGKPAAFWKTPDEVMKKLVEQSAAYTANGMVRFAYEEPQCTYADEKQRENVSAFLESHTSAIDPGYWRTTVDPETYKALDSEDFRYCQHYFETHTVQEVTKPPLPMNDKNGPVTPEKYFPRLPTTAVNHQSFTLNSADVAALAMESHGKFDQIYTPMNIQKLEPNRELVAAEQELFKNDNPELASKRHRLPAIHVEIKTKEDLHSPNLKKVLDSSPISVLSGVGKALGIDLKTLTSERLAATVPNLIVDVMLQVAQPVHQNITIYGMKEWETQRKYCSMTSAQFEEWKRNEQKAARKLLSLLKKCDPKHAPAMVQDFMKKRIKAPYSFEGEEKEYSWTPFATNIDLTKDADNSRDLQEGKDHFKEQTDILNQLPAFMQATDRSNLLAHIHSNVFGVNTVQMYSKFIGSLTAAHMENSLMASINWNVGPASCIWYAIPYEYWTQLEKLVKEKGQKYHHQNYWPSEEDIKKAGIPLIKFEQREDELVYVNTGTFHWVQAEGYCTNVSWNVGPANFNQLAASLISAAHNRTSRHECHIPITNVIWNAAEERMFMDEPLMYSCMRWHMQRSLAWCIRYIAWIESNGYEFEDWTDREAEYIYRCGTCKQEVFNICKVLRTGNDKSKDIIFCPICKINVSRKNKRQLFVIYKNVAKLRKIYDSFVREIPEEGIQQDQ</sequence>
<feature type="compositionally biased region" description="Polar residues" evidence="5">
    <location>
        <begin position="362"/>
        <end position="373"/>
    </location>
</feature>
<feature type="signal peptide" evidence="6">
    <location>
        <begin position="1"/>
        <end position="22"/>
    </location>
</feature>
<evidence type="ECO:0000313" key="9">
    <source>
        <dbReference type="Proteomes" id="UP000827892"/>
    </source>
</evidence>
<protein>
    <recommendedName>
        <fullName evidence="7">JmjC domain-containing protein</fullName>
    </recommendedName>
</protein>
<evidence type="ECO:0000256" key="6">
    <source>
        <dbReference type="SAM" id="SignalP"/>
    </source>
</evidence>
<dbReference type="InterPro" id="IPR046941">
    <property type="entry name" value="KDM6_GATAL_sf"/>
</dbReference>
<keyword evidence="6" id="KW-0732">Signal</keyword>
<dbReference type="PROSITE" id="PS51184">
    <property type="entry name" value="JMJC"/>
    <property type="match status" value="1"/>
</dbReference>
<dbReference type="FunFam" id="2.60.120.650:FF:000064">
    <property type="entry name" value="Lysine-specific demethylase jmjd-3.1"/>
    <property type="match status" value="1"/>
</dbReference>
<proteinExistence type="inferred from homology"/>
<feature type="region of interest" description="Disordered" evidence="5">
    <location>
        <begin position="308"/>
        <end position="329"/>
    </location>
</feature>
<dbReference type="GO" id="GO:0005634">
    <property type="term" value="C:nucleus"/>
    <property type="evidence" value="ECO:0007669"/>
    <property type="project" value="UniProtKB-SubCell"/>
</dbReference>
<feature type="compositionally biased region" description="Polar residues" evidence="5">
    <location>
        <begin position="552"/>
        <end position="564"/>
    </location>
</feature>
<feature type="chain" id="PRO_5042153302" description="JmjC domain-containing protein" evidence="6">
    <location>
        <begin position="23"/>
        <end position="1379"/>
    </location>
</feature>